<dbReference type="OrthoDB" id="9813793at2"/>
<proteinExistence type="predicted"/>
<dbReference type="STRING" id="321267.SHM7688_02175"/>
<dbReference type="RefSeq" id="WP_058239940.1">
    <property type="nucleotide sequence ID" value="NZ_CYPW01000023.1"/>
</dbReference>
<evidence type="ECO:0000313" key="3">
    <source>
        <dbReference type="EMBL" id="CUH52728.1"/>
    </source>
</evidence>
<evidence type="ECO:0000259" key="2">
    <source>
        <dbReference type="Pfam" id="PF10073"/>
    </source>
</evidence>
<reference evidence="3 4" key="1">
    <citation type="submission" date="2015-09" db="EMBL/GenBank/DDBJ databases">
        <authorList>
            <consortium name="Swine Surveillance"/>
        </authorList>
    </citation>
    <scope>NUCLEOTIDE SEQUENCE [LARGE SCALE GENOMIC DNA]</scope>
    <source>
        <strain evidence="3 4">CECT 7688</strain>
    </source>
</reference>
<dbReference type="NCBIfam" id="NF010247">
    <property type="entry name" value="PRK13694.1"/>
    <property type="match status" value="1"/>
</dbReference>
<sequence length="87" mass="9972">MSEGTSSDAQYSVTGQELLQFIERVERLEEEKKEVSEQIKEVFAEMKGRGFDVKAIRTILRERKQDPNDIAEQEAVIDMYKSALGMS</sequence>
<feature type="coiled-coil region" evidence="1">
    <location>
        <begin position="18"/>
        <end position="45"/>
    </location>
</feature>
<dbReference type="GO" id="GO:0003677">
    <property type="term" value="F:DNA binding"/>
    <property type="evidence" value="ECO:0007669"/>
    <property type="project" value="InterPro"/>
</dbReference>
<name>A0A0P1ER86_9RHOB</name>
<accession>A0A0P1ER86</accession>
<evidence type="ECO:0000313" key="4">
    <source>
        <dbReference type="Proteomes" id="UP000054823"/>
    </source>
</evidence>
<protein>
    <recommendedName>
        <fullName evidence="2">GapR-like DNA-binding domain-containing protein</fullName>
    </recommendedName>
</protein>
<keyword evidence="1" id="KW-0175">Coiled coil</keyword>
<evidence type="ECO:0000256" key="1">
    <source>
        <dbReference type="SAM" id="Coils"/>
    </source>
</evidence>
<dbReference type="EMBL" id="CYPW01000023">
    <property type="protein sequence ID" value="CUH52728.1"/>
    <property type="molecule type" value="Genomic_DNA"/>
</dbReference>
<dbReference type="AlphaFoldDB" id="A0A0P1ER86"/>
<feature type="domain" description="GapR-like DNA-binding" evidence="2">
    <location>
        <begin position="16"/>
        <end position="85"/>
    </location>
</feature>
<gene>
    <name evidence="3" type="ORF">SHM7688_02175</name>
</gene>
<organism evidence="3 4">
    <name type="scientific">Shimia marina</name>
    <dbReference type="NCBI Taxonomy" id="321267"/>
    <lineage>
        <taxon>Bacteria</taxon>
        <taxon>Pseudomonadati</taxon>
        <taxon>Pseudomonadota</taxon>
        <taxon>Alphaproteobacteria</taxon>
        <taxon>Rhodobacterales</taxon>
        <taxon>Roseobacteraceae</taxon>
    </lineage>
</organism>
<dbReference type="Proteomes" id="UP000054823">
    <property type="component" value="Unassembled WGS sequence"/>
</dbReference>
<keyword evidence="4" id="KW-1185">Reference proteome</keyword>
<dbReference type="InterPro" id="IPR046367">
    <property type="entry name" value="GapR-like_DNA-bd"/>
</dbReference>
<dbReference type="Pfam" id="PF10073">
    <property type="entry name" value="GapR_DNA-bd"/>
    <property type="match status" value="1"/>
</dbReference>